<accession>A0A2A4JQT2</accession>
<feature type="compositionally biased region" description="Basic and acidic residues" evidence="1">
    <location>
        <begin position="34"/>
        <end position="44"/>
    </location>
</feature>
<gene>
    <name evidence="2" type="ORF">B5V51_14050</name>
</gene>
<name>A0A2A4JQT2_HELVI</name>
<evidence type="ECO:0000256" key="1">
    <source>
        <dbReference type="SAM" id="MobiDB-lite"/>
    </source>
</evidence>
<dbReference type="EMBL" id="NWSH01000829">
    <property type="protein sequence ID" value="PCG73964.1"/>
    <property type="molecule type" value="Genomic_DNA"/>
</dbReference>
<proteinExistence type="predicted"/>
<feature type="region of interest" description="Disordered" evidence="1">
    <location>
        <begin position="23"/>
        <end position="87"/>
    </location>
</feature>
<sequence length="103" mass="11283">MFNINSSTLVMIRTLRNVTFARATAARPPPARTPDQRRDQRCDRPTSAAVRPLDQRRDRPTSGATARPGGATTRPAQPSDLCVSHCPRPKAEGGILHVIITRT</sequence>
<organism evidence="2">
    <name type="scientific">Heliothis virescens</name>
    <name type="common">Tobacco budworm moth</name>
    <dbReference type="NCBI Taxonomy" id="7102"/>
    <lineage>
        <taxon>Eukaryota</taxon>
        <taxon>Metazoa</taxon>
        <taxon>Ecdysozoa</taxon>
        <taxon>Arthropoda</taxon>
        <taxon>Hexapoda</taxon>
        <taxon>Insecta</taxon>
        <taxon>Pterygota</taxon>
        <taxon>Neoptera</taxon>
        <taxon>Endopterygota</taxon>
        <taxon>Lepidoptera</taxon>
        <taxon>Glossata</taxon>
        <taxon>Ditrysia</taxon>
        <taxon>Noctuoidea</taxon>
        <taxon>Noctuidae</taxon>
        <taxon>Heliothinae</taxon>
        <taxon>Heliothis</taxon>
    </lineage>
</organism>
<evidence type="ECO:0000313" key="2">
    <source>
        <dbReference type="EMBL" id="PCG73964.1"/>
    </source>
</evidence>
<dbReference type="AlphaFoldDB" id="A0A2A4JQT2"/>
<protein>
    <submittedName>
        <fullName evidence="2">Uncharacterized protein</fullName>
    </submittedName>
</protein>
<comment type="caution">
    <text evidence="2">The sequence shown here is derived from an EMBL/GenBank/DDBJ whole genome shotgun (WGS) entry which is preliminary data.</text>
</comment>
<reference evidence="2" key="1">
    <citation type="submission" date="2017-09" db="EMBL/GenBank/DDBJ databases">
        <title>Contemporary evolution of a Lepidopteran species, Heliothis virescens, in response to modern agricultural practices.</title>
        <authorList>
            <person name="Fritz M.L."/>
            <person name="Deyonke A.M."/>
            <person name="Papanicolaou A."/>
            <person name="Micinski S."/>
            <person name="Westbrook J."/>
            <person name="Gould F."/>
        </authorList>
    </citation>
    <scope>NUCLEOTIDE SEQUENCE [LARGE SCALE GENOMIC DNA]</scope>
    <source>
        <strain evidence="2">HvINT-</strain>
        <tissue evidence="2">Whole body</tissue>
    </source>
</reference>